<protein>
    <submittedName>
        <fullName evidence="1">Uncharacterized protein</fullName>
    </submittedName>
</protein>
<accession>A0A7N9DHX9</accession>
<reference evidence="1" key="2">
    <citation type="submission" date="2025-08" db="UniProtKB">
        <authorList>
            <consortium name="Ensembl"/>
        </authorList>
    </citation>
    <scope>IDENTIFICATION</scope>
</reference>
<proteinExistence type="predicted"/>
<name>A0A7N9DHX9_MACFA</name>
<reference evidence="1" key="3">
    <citation type="submission" date="2025-09" db="UniProtKB">
        <authorList>
            <consortium name="Ensembl"/>
        </authorList>
    </citation>
    <scope>IDENTIFICATION</scope>
</reference>
<evidence type="ECO:0000313" key="2">
    <source>
        <dbReference type="Proteomes" id="UP000233100"/>
    </source>
</evidence>
<dbReference type="AlphaFoldDB" id="A0A7N9DHX9"/>
<dbReference type="GeneTree" id="ENSGT01150000287179"/>
<reference evidence="1 2" key="1">
    <citation type="submission" date="2013-03" db="EMBL/GenBank/DDBJ databases">
        <authorList>
            <person name="Warren W."/>
            <person name="Wilson R.K."/>
        </authorList>
    </citation>
    <scope>NUCLEOTIDE SEQUENCE</scope>
</reference>
<sequence length="131" mass="14726">MPNIDKLNKSESILSFFVVLFLRQESYSVAQAGVQWRNLGPLQPPPPRFEQFSCLCLPLAGITGAHHHAQLIFVFSVETGVSPCWPGWSRTPDLKRSTCLSLPKCWEYMRESPRPAQSSSILPDLTLTINL</sequence>
<dbReference type="Ensembl" id="ENSMFAT00000098499.1">
    <property type="protein sequence ID" value="ENSMFAP00000064282.1"/>
    <property type="gene ID" value="ENSMFAG00000048506.1"/>
</dbReference>
<organism evidence="1 2">
    <name type="scientific">Macaca fascicularis</name>
    <name type="common">Crab-eating macaque</name>
    <name type="synonym">Cynomolgus monkey</name>
    <dbReference type="NCBI Taxonomy" id="9541"/>
    <lineage>
        <taxon>Eukaryota</taxon>
        <taxon>Metazoa</taxon>
        <taxon>Chordata</taxon>
        <taxon>Craniata</taxon>
        <taxon>Vertebrata</taxon>
        <taxon>Euteleostomi</taxon>
        <taxon>Mammalia</taxon>
        <taxon>Eutheria</taxon>
        <taxon>Euarchontoglires</taxon>
        <taxon>Primates</taxon>
        <taxon>Haplorrhini</taxon>
        <taxon>Catarrhini</taxon>
        <taxon>Cercopithecidae</taxon>
        <taxon>Cercopithecinae</taxon>
        <taxon>Macaca</taxon>
    </lineage>
</organism>
<dbReference type="Proteomes" id="UP000233100">
    <property type="component" value="Chromosome 2"/>
</dbReference>
<evidence type="ECO:0000313" key="1">
    <source>
        <dbReference type="Ensembl" id="ENSMFAP00000064282.1"/>
    </source>
</evidence>
<keyword evidence="2" id="KW-1185">Reference proteome</keyword>
<dbReference type="PANTHER" id="PTHR46254">
    <property type="entry name" value="PROTEIN GVQW1-RELATED"/>
    <property type="match status" value="1"/>
</dbReference>